<evidence type="ECO:0000259" key="8">
    <source>
        <dbReference type="PROSITE" id="PS51208"/>
    </source>
</evidence>
<evidence type="ECO:0000256" key="5">
    <source>
        <dbReference type="ARBA" id="ARBA00022729"/>
    </source>
</evidence>
<dbReference type="InterPro" id="IPR005546">
    <property type="entry name" value="Autotransporte_beta"/>
</dbReference>
<dbReference type="Proteomes" id="UP001418637">
    <property type="component" value="Unassembled WGS sequence"/>
</dbReference>
<keyword evidence="6" id="KW-0472">Membrane</keyword>
<sequence length="1039" mass="108964">MKKSVRGLDTSDVFSGLSAILVTGSVIALLAGTSSLAATITYDTTQLVSTRVNDTTSKTTVNIAAGSIITFTVPVITNTRGGAVYAAGDLSFNGGDVVFKGNQTSYRGGAVDAKSVTFTGNVTFDDNHALYDGLKGGVGGALYTSNGSVSIGGNLILTNNSSSHTDTPLASGGGGGLFVTVGSLTVGGTTYATGNESTGNGGALYVNSGNITLEGNAVFNDNHALGFGGAIFSAVGTNVVIFNGTASFDGNTGQGFGGAMDSVNIYFNKDATFTNNSVSSGVGRGGAVYATGTTEFNGFTIFTGNSASGSNGSGGALFSNQASTFTAGAEVTGNTASGNGGAIYANRNLSFATGAGHSVFSGNRSNYQGGAVFVGNSLILNADGADIEFTGNTHGVATTAAANAIYLNNGNGTSSATFNAEAGRRISFYDPITSYASNGLLSVIKTGAGIVSFDGSRQSLASDRWSNVYASTDVQAGIFEVANNAVYGVHAADVGSSAETTFTTALGSTLQGGVAGTVLADQFTLGGALNIAGDQTSVRGVFTVDSNQVSFASGSTVIFNTYLNDGVTQNSDLLILNLNGSATSGQANILVNNIGGLGALTVGDGIKLVQTNDGTSHGAFMLGAPVLAGAYEYFLYHGGNAATGGDVNDQNWYLRSETQDNVLPPTDGVVDPAQPPAIVTVPSYRPEVPLVSAIMPIGLQYGYAMLDTLHERVGDTFEPPFTPTTEQYYVKDKLGQRQLVKVEAKKREREEWFYGAWARFIGDHHSRDRGRSYNFEKNGPNYEFDIFGVQAGLDLYGRVKQDGTLDKLGIYVGYGQVDARVDGAWSGKAGSIDMDNYTIGGYWTHHDADGWYTDAIVQGTWYDVEGRSIYGLKEKTNGFGIIASLEGGYKFDLGNGYTIEPQAQIAYQNLSFDKINDGRGRFDMTGGESLRGRIGVRLTKEWNVEEDRRKQPRMIKAWIRANVWHEFMGKTKTTVTDIYGYNPVSIRSPLNGTWGELGLGVSGQVSERMTVFATGSYNRSLDNRGYEAWDGRLGITYKW</sequence>
<comment type="caution">
    <text evidence="9">The sequence shown here is derived from an EMBL/GenBank/DDBJ whole genome shotgun (WGS) entry which is preliminary data.</text>
</comment>
<evidence type="ECO:0000256" key="4">
    <source>
        <dbReference type="ARBA" id="ARBA00022525"/>
    </source>
</evidence>
<evidence type="ECO:0000256" key="7">
    <source>
        <dbReference type="ARBA" id="ARBA00023237"/>
    </source>
</evidence>
<dbReference type="InterPro" id="IPR036709">
    <property type="entry name" value="Autotransporte_beta_dom_sf"/>
</dbReference>
<dbReference type="NCBIfam" id="TIGR01376">
    <property type="entry name" value="POMP_repeat"/>
    <property type="match status" value="1"/>
</dbReference>
<dbReference type="Pfam" id="PF18883">
    <property type="entry name" value="AC_1"/>
    <property type="match status" value="1"/>
</dbReference>
<keyword evidence="5" id="KW-0732">Signal</keyword>
<evidence type="ECO:0000256" key="1">
    <source>
        <dbReference type="ARBA" id="ARBA00004196"/>
    </source>
</evidence>
<dbReference type="InterPro" id="IPR006315">
    <property type="entry name" value="OM_autotransptr_brl_dom"/>
</dbReference>
<keyword evidence="4" id="KW-0964">Secreted</keyword>
<dbReference type="Gene3D" id="2.160.20.20">
    <property type="match status" value="1"/>
</dbReference>
<comment type="subcellular location">
    <subcellularLocation>
        <location evidence="1">Cell envelope</location>
    </subcellularLocation>
    <subcellularLocation>
        <location evidence="2">Cell outer membrane</location>
    </subcellularLocation>
    <subcellularLocation>
        <location evidence="3">Secreted</location>
    </subcellularLocation>
</comment>
<dbReference type="EMBL" id="JBBYXI010000003">
    <property type="protein sequence ID" value="MEN3931051.1"/>
    <property type="molecule type" value="Genomic_DNA"/>
</dbReference>
<dbReference type="SMART" id="SM00869">
    <property type="entry name" value="Autotransporter"/>
    <property type="match status" value="1"/>
</dbReference>
<dbReference type="PANTHER" id="PTHR35037">
    <property type="entry name" value="C-TERMINAL REGION OF AIDA-LIKE PROTEIN"/>
    <property type="match status" value="1"/>
</dbReference>
<proteinExistence type="predicted"/>
<dbReference type="SMART" id="SM00710">
    <property type="entry name" value="PbH1"/>
    <property type="match status" value="6"/>
</dbReference>
<feature type="domain" description="Autotransporter" evidence="8">
    <location>
        <begin position="749"/>
        <end position="1039"/>
    </location>
</feature>
<protein>
    <submittedName>
        <fullName evidence="9">Autotransporter outer membrane beta-barrel domain-containing protein</fullName>
    </submittedName>
</protein>
<evidence type="ECO:0000313" key="10">
    <source>
        <dbReference type="Proteomes" id="UP001418637"/>
    </source>
</evidence>
<evidence type="ECO:0000256" key="2">
    <source>
        <dbReference type="ARBA" id="ARBA00004442"/>
    </source>
</evidence>
<dbReference type="Pfam" id="PF03797">
    <property type="entry name" value="Autotransporter"/>
    <property type="match status" value="1"/>
</dbReference>
<keyword evidence="10" id="KW-1185">Reference proteome</keyword>
<organism evidence="9 10">
    <name type="scientific">Hohaiivirga grylli</name>
    <dbReference type="NCBI Taxonomy" id="3133970"/>
    <lineage>
        <taxon>Bacteria</taxon>
        <taxon>Pseudomonadati</taxon>
        <taxon>Pseudomonadota</taxon>
        <taxon>Alphaproteobacteria</taxon>
        <taxon>Hyphomicrobiales</taxon>
        <taxon>Methylobacteriaceae</taxon>
        <taxon>Hohaiivirga</taxon>
    </lineage>
</organism>
<dbReference type="InterPro" id="IPR043990">
    <property type="entry name" value="AC_1"/>
</dbReference>
<dbReference type="InterPro" id="IPR006626">
    <property type="entry name" value="PbH1"/>
</dbReference>
<gene>
    <name evidence="9" type="ORF">WJT86_08275</name>
</gene>
<dbReference type="SUPFAM" id="SSF51126">
    <property type="entry name" value="Pectin lyase-like"/>
    <property type="match status" value="1"/>
</dbReference>
<dbReference type="PROSITE" id="PS51208">
    <property type="entry name" value="AUTOTRANSPORTER"/>
    <property type="match status" value="1"/>
</dbReference>
<dbReference type="Pfam" id="PF02415">
    <property type="entry name" value="Chlam_PMP"/>
    <property type="match status" value="3"/>
</dbReference>
<dbReference type="SUPFAM" id="SSF103515">
    <property type="entry name" value="Autotransporter"/>
    <property type="match status" value="1"/>
</dbReference>
<dbReference type="NCBIfam" id="TIGR01414">
    <property type="entry name" value="autotrans_barl"/>
    <property type="match status" value="1"/>
</dbReference>
<name>A0ABV0BLA1_9HYPH</name>
<dbReference type="InterPro" id="IPR051551">
    <property type="entry name" value="Autotransporter_adhesion"/>
</dbReference>
<evidence type="ECO:0000313" key="9">
    <source>
        <dbReference type="EMBL" id="MEN3931051.1"/>
    </source>
</evidence>
<dbReference type="Gene3D" id="2.40.128.130">
    <property type="entry name" value="Autotransporter beta-domain"/>
    <property type="match status" value="1"/>
</dbReference>
<evidence type="ECO:0000256" key="6">
    <source>
        <dbReference type="ARBA" id="ARBA00023136"/>
    </source>
</evidence>
<dbReference type="InterPro" id="IPR003368">
    <property type="entry name" value="POMP_repeat"/>
</dbReference>
<dbReference type="CDD" id="cd01344">
    <property type="entry name" value="PL2_Passenger_AT"/>
    <property type="match status" value="1"/>
</dbReference>
<accession>A0ABV0BLA1</accession>
<dbReference type="InterPro" id="IPR012332">
    <property type="entry name" value="Autotransporter_pectin_lyase_C"/>
</dbReference>
<dbReference type="InterPro" id="IPR011050">
    <property type="entry name" value="Pectin_lyase_fold/virulence"/>
</dbReference>
<dbReference type="PANTHER" id="PTHR35037:SF3">
    <property type="entry name" value="C-TERMINAL REGION OF AIDA-LIKE PROTEIN"/>
    <property type="match status" value="1"/>
</dbReference>
<dbReference type="RefSeq" id="WP_346337092.1">
    <property type="nucleotide sequence ID" value="NZ_JBBYXI010000003.1"/>
</dbReference>
<evidence type="ECO:0000256" key="3">
    <source>
        <dbReference type="ARBA" id="ARBA00004613"/>
    </source>
</evidence>
<keyword evidence="7" id="KW-0998">Cell outer membrane</keyword>
<reference evidence="9 10" key="1">
    <citation type="submission" date="2024-04" db="EMBL/GenBank/DDBJ databases">
        <title>A novel species isolated from cricket.</title>
        <authorList>
            <person name="Wang H.-C."/>
        </authorList>
    </citation>
    <scope>NUCLEOTIDE SEQUENCE [LARGE SCALE GENOMIC DNA]</scope>
    <source>
        <strain evidence="9 10">WL0021</strain>
    </source>
</reference>